<protein>
    <submittedName>
        <fullName evidence="1">Uncharacterized protein</fullName>
    </submittedName>
</protein>
<organism evidence="1">
    <name type="scientific">Arundo donax</name>
    <name type="common">Giant reed</name>
    <name type="synonym">Donax arundinaceus</name>
    <dbReference type="NCBI Taxonomy" id="35708"/>
    <lineage>
        <taxon>Eukaryota</taxon>
        <taxon>Viridiplantae</taxon>
        <taxon>Streptophyta</taxon>
        <taxon>Embryophyta</taxon>
        <taxon>Tracheophyta</taxon>
        <taxon>Spermatophyta</taxon>
        <taxon>Magnoliopsida</taxon>
        <taxon>Liliopsida</taxon>
        <taxon>Poales</taxon>
        <taxon>Poaceae</taxon>
        <taxon>PACMAD clade</taxon>
        <taxon>Arundinoideae</taxon>
        <taxon>Arundineae</taxon>
        <taxon>Arundo</taxon>
    </lineage>
</organism>
<reference evidence="1" key="1">
    <citation type="submission" date="2014-09" db="EMBL/GenBank/DDBJ databases">
        <authorList>
            <person name="Magalhaes I.L.F."/>
            <person name="Oliveira U."/>
            <person name="Santos F.R."/>
            <person name="Vidigal T.H.D.A."/>
            <person name="Brescovit A.D."/>
            <person name="Santos A.J."/>
        </authorList>
    </citation>
    <scope>NUCLEOTIDE SEQUENCE</scope>
    <source>
        <tissue evidence="1">Shoot tissue taken approximately 20 cm above the soil surface</tissue>
    </source>
</reference>
<dbReference type="AlphaFoldDB" id="A0A0A9CH73"/>
<accession>A0A0A9CH73</accession>
<sequence length="46" mass="5159">MVWRGAGRGGRSHAAAVRRTWRRRGAAVVIWGRGVELRRGARLGYL</sequence>
<evidence type="ECO:0000313" key="1">
    <source>
        <dbReference type="EMBL" id="JAD73818.1"/>
    </source>
</evidence>
<reference evidence="1" key="2">
    <citation type="journal article" date="2015" name="Data Brief">
        <title>Shoot transcriptome of the giant reed, Arundo donax.</title>
        <authorList>
            <person name="Barrero R.A."/>
            <person name="Guerrero F.D."/>
            <person name="Moolhuijzen P."/>
            <person name="Goolsby J.A."/>
            <person name="Tidwell J."/>
            <person name="Bellgard S.E."/>
            <person name="Bellgard M.I."/>
        </authorList>
    </citation>
    <scope>NUCLEOTIDE SEQUENCE</scope>
    <source>
        <tissue evidence="1">Shoot tissue taken approximately 20 cm above the soil surface</tissue>
    </source>
</reference>
<dbReference type="EMBL" id="GBRH01224077">
    <property type="protein sequence ID" value="JAD73818.1"/>
    <property type="molecule type" value="Transcribed_RNA"/>
</dbReference>
<name>A0A0A9CH73_ARUDO</name>
<proteinExistence type="predicted"/>